<proteinExistence type="predicted"/>
<dbReference type="InterPro" id="IPR010985">
    <property type="entry name" value="Ribbon_hlx_hlx"/>
</dbReference>
<feature type="region of interest" description="Disordered" evidence="1">
    <location>
        <begin position="54"/>
        <end position="85"/>
    </location>
</feature>
<comment type="caution">
    <text evidence="2">The sequence shown here is derived from an EMBL/GenBank/DDBJ whole genome shotgun (WGS) entry which is preliminary data.</text>
</comment>
<accession>A0A933L4W0</accession>
<organism evidence="2 3">
    <name type="scientific">Devosia nanyangense</name>
    <dbReference type="NCBI Taxonomy" id="1228055"/>
    <lineage>
        <taxon>Bacteria</taxon>
        <taxon>Pseudomonadati</taxon>
        <taxon>Pseudomonadota</taxon>
        <taxon>Alphaproteobacteria</taxon>
        <taxon>Hyphomicrobiales</taxon>
        <taxon>Devosiaceae</taxon>
        <taxon>Devosia</taxon>
    </lineage>
</organism>
<reference evidence="2" key="1">
    <citation type="submission" date="2020-07" db="EMBL/GenBank/DDBJ databases">
        <title>Huge and variable diversity of episymbiotic CPR bacteria and DPANN archaea in groundwater ecosystems.</title>
        <authorList>
            <person name="He C.Y."/>
            <person name="Keren R."/>
            <person name="Whittaker M."/>
            <person name="Farag I.F."/>
            <person name="Doudna J."/>
            <person name="Cate J.H.D."/>
            <person name="Banfield J.F."/>
        </authorList>
    </citation>
    <scope>NUCLEOTIDE SEQUENCE</scope>
    <source>
        <strain evidence="2">NC_groundwater_1586_Pr3_B-0.1um_66_15</strain>
    </source>
</reference>
<dbReference type="SUPFAM" id="SSF47598">
    <property type="entry name" value="Ribbon-helix-helix"/>
    <property type="match status" value="1"/>
</dbReference>
<dbReference type="EMBL" id="JACRAF010000032">
    <property type="protein sequence ID" value="MBI4922466.1"/>
    <property type="molecule type" value="Genomic_DNA"/>
</dbReference>
<evidence type="ECO:0000256" key="1">
    <source>
        <dbReference type="SAM" id="MobiDB-lite"/>
    </source>
</evidence>
<evidence type="ECO:0000313" key="3">
    <source>
        <dbReference type="Proteomes" id="UP000782610"/>
    </source>
</evidence>
<dbReference type="Proteomes" id="UP000782610">
    <property type="component" value="Unassembled WGS sequence"/>
</dbReference>
<name>A0A933L4W0_9HYPH</name>
<dbReference type="CDD" id="cd22233">
    <property type="entry name" value="RHH_CopAso-like"/>
    <property type="match status" value="1"/>
</dbReference>
<sequence>MAGPTTTITVRLPIETKAKLDRLATITRRSRSFLAADAVAAHVDFELSILDAVDPDEDDHGVDRKQRPRTRSGAPAVKASKPKSR</sequence>
<evidence type="ECO:0000313" key="2">
    <source>
        <dbReference type="EMBL" id="MBI4922466.1"/>
    </source>
</evidence>
<gene>
    <name evidence="2" type="ORF">HY834_12010</name>
</gene>
<dbReference type="GO" id="GO:0006355">
    <property type="term" value="P:regulation of DNA-templated transcription"/>
    <property type="evidence" value="ECO:0007669"/>
    <property type="project" value="InterPro"/>
</dbReference>
<dbReference type="AlphaFoldDB" id="A0A933L4W0"/>
<protein>
    <submittedName>
        <fullName evidence="2">Ribbon-helix-helix protein, CopG family</fullName>
    </submittedName>
</protein>